<comment type="caution">
    <text evidence="2">The sequence shown here is derived from an EMBL/GenBank/DDBJ whole genome shotgun (WGS) entry which is preliminary data.</text>
</comment>
<dbReference type="EMBL" id="CADEAL010001557">
    <property type="protein sequence ID" value="CAB1433363.1"/>
    <property type="molecule type" value="Genomic_DNA"/>
</dbReference>
<dbReference type="AlphaFoldDB" id="A0A9N7UNJ9"/>
<evidence type="ECO:0000313" key="2">
    <source>
        <dbReference type="EMBL" id="CAB1433363.1"/>
    </source>
</evidence>
<gene>
    <name evidence="2" type="ORF">PLEPLA_LOCUS21453</name>
</gene>
<sequence>MHAGINRTPLPSEQRNICNIQHQGSPKVKMEDTYKGGQIQTDELVMVAVGKQQKKTAVTQEATETSGTREAGQTPRFQAAETRDPQTSRPVAQDLSWKQETVLTASVVAESPTWESLRLLSASDRTSSRVRVKMWTEAGHLRPNGQLQFAPSPHPPPHTPTPPPSSIPHILTSADVHSPPPVVSHQESGAQPIRRREEAPGEVCRGVTGSCSELRSSGGSLTDHSLPELAHSDGLTEDMEPVEQVSSAGRRKRRRPSPGSGRVIFILHLHPLILHPLVLILFSAGTQLRCISGTPRTRSPAALLSLPLGSAENLRLMEEETSVRSNLHHCGETSDLDLHNKTDLQGKKNLQCYYL</sequence>
<feature type="compositionally biased region" description="Polar residues" evidence="1">
    <location>
        <begin position="209"/>
        <end position="223"/>
    </location>
</feature>
<organism evidence="2 3">
    <name type="scientific">Pleuronectes platessa</name>
    <name type="common">European plaice</name>
    <dbReference type="NCBI Taxonomy" id="8262"/>
    <lineage>
        <taxon>Eukaryota</taxon>
        <taxon>Metazoa</taxon>
        <taxon>Chordata</taxon>
        <taxon>Craniata</taxon>
        <taxon>Vertebrata</taxon>
        <taxon>Euteleostomi</taxon>
        <taxon>Actinopterygii</taxon>
        <taxon>Neopterygii</taxon>
        <taxon>Teleostei</taxon>
        <taxon>Neoteleostei</taxon>
        <taxon>Acanthomorphata</taxon>
        <taxon>Carangaria</taxon>
        <taxon>Pleuronectiformes</taxon>
        <taxon>Pleuronectoidei</taxon>
        <taxon>Pleuronectidae</taxon>
        <taxon>Pleuronectes</taxon>
    </lineage>
</organism>
<evidence type="ECO:0000313" key="3">
    <source>
        <dbReference type="Proteomes" id="UP001153269"/>
    </source>
</evidence>
<feature type="region of interest" description="Disordered" evidence="1">
    <location>
        <begin position="54"/>
        <end position="95"/>
    </location>
</feature>
<feature type="compositionally biased region" description="Polar residues" evidence="1">
    <location>
        <begin position="55"/>
        <end position="68"/>
    </location>
</feature>
<reference evidence="2" key="1">
    <citation type="submission" date="2020-03" db="EMBL/GenBank/DDBJ databases">
        <authorList>
            <person name="Weist P."/>
        </authorList>
    </citation>
    <scope>NUCLEOTIDE SEQUENCE</scope>
</reference>
<keyword evidence="3" id="KW-1185">Reference proteome</keyword>
<name>A0A9N7UNJ9_PLEPL</name>
<protein>
    <submittedName>
        <fullName evidence="2">Uncharacterized protein</fullName>
    </submittedName>
</protein>
<accession>A0A9N7UNJ9</accession>
<dbReference type="Proteomes" id="UP001153269">
    <property type="component" value="Unassembled WGS sequence"/>
</dbReference>
<proteinExistence type="predicted"/>
<evidence type="ECO:0000256" key="1">
    <source>
        <dbReference type="SAM" id="MobiDB-lite"/>
    </source>
</evidence>
<feature type="compositionally biased region" description="Pro residues" evidence="1">
    <location>
        <begin position="152"/>
        <end position="166"/>
    </location>
</feature>
<feature type="region of interest" description="Disordered" evidence="1">
    <location>
        <begin position="139"/>
        <end position="258"/>
    </location>
</feature>